<keyword evidence="1" id="KW-0479">Metal-binding</keyword>
<evidence type="ECO:0000256" key="4">
    <source>
        <dbReference type="PROSITE-ProRule" id="PRU00134"/>
    </source>
</evidence>
<keyword evidence="7" id="KW-1185">Reference proteome</keyword>
<organism evidence="6 7">
    <name type="scientific">Pholiota conissans</name>
    <dbReference type="NCBI Taxonomy" id="109636"/>
    <lineage>
        <taxon>Eukaryota</taxon>
        <taxon>Fungi</taxon>
        <taxon>Dikarya</taxon>
        <taxon>Basidiomycota</taxon>
        <taxon>Agaricomycotina</taxon>
        <taxon>Agaricomycetes</taxon>
        <taxon>Agaricomycetidae</taxon>
        <taxon>Agaricales</taxon>
        <taxon>Agaricineae</taxon>
        <taxon>Strophariaceae</taxon>
        <taxon>Pholiota</taxon>
    </lineage>
</organism>
<dbReference type="PROSITE" id="PS50865">
    <property type="entry name" value="ZF_MYND_2"/>
    <property type="match status" value="1"/>
</dbReference>
<keyword evidence="2 4" id="KW-0863">Zinc-finger</keyword>
<evidence type="ECO:0000256" key="3">
    <source>
        <dbReference type="ARBA" id="ARBA00022833"/>
    </source>
</evidence>
<dbReference type="EMBL" id="MU155349">
    <property type="protein sequence ID" value="KAF9475063.1"/>
    <property type="molecule type" value="Genomic_DNA"/>
</dbReference>
<gene>
    <name evidence="6" type="ORF">BDN70DRAFT_884176</name>
</gene>
<evidence type="ECO:0000259" key="5">
    <source>
        <dbReference type="PROSITE" id="PS50865"/>
    </source>
</evidence>
<evidence type="ECO:0000313" key="7">
    <source>
        <dbReference type="Proteomes" id="UP000807469"/>
    </source>
</evidence>
<dbReference type="AlphaFoldDB" id="A0A9P5YTX8"/>
<evidence type="ECO:0000313" key="6">
    <source>
        <dbReference type="EMBL" id="KAF9475063.1"/>
    </source>
</evidence>
<dbReference type="OrthoDB" id="432970at2759"/>
<comment type="caution">
    <text evidence="6">The sequence shown here is derived from an EMBL/GenBank/DDBJ whole genome shotgun (WGS) entry which is preliminary data.</text>
</comment>
<accession>A0A9P5YTX8</accession>
<dbReference type="InterPro" id="IPR002893">
    <property type="entry name" value="Znf_MYND"/>
</dbReference>
<evidence type="ECO:0000256" key="1">
    <source>
        <dbReference type="ARBA" id="ARBA00022723"/>
    </source>
</evidence>
<dbReference type="SUPFAM" id="SSF144232">
    <property type="entry name" value="HIT/MYND zinc finger-like"/>
    <property type="match status" value="1"/>
</dbReference>
<feature type="domain" description="MYND-type" evidence="5">
    <location>
        <begin position="325"/>
        <end position="350"/>
    </location>
</feature>
<reference evidence="6" key="1">
    <citation type="submission" date="2020-11" db="EMBL/GenBank/DDBJ databases">
        <authorList>
            <consortium name="DOE Joint Genome Institute"/>
            <person name="Ahrendt S."/>
            <person name="Riley R."/>
            <person name="Andreopoulos W."/>
            <person name="Labutti K."/>
            <person name="Pangilinan J."/>
            <person name="Ruiz-Duenas F.J."/>
            <person name="Barrasa J.M."/>
            <person name="Sanchez-Garcia M."/>
            <person name="Camarero S."/>
            <person name="Miyauchi S."/>
            <person name="Serrano A."/>
            <person name="Linde D."/>
            <person name="Babiker R."/>
            <person name="Drula E."/>
            <person name="Ayuso-Fernandez I."/>
            <person name="Pacheco R."/>
            <person name="Padilla G."/>
            <person name="Ferreira P."/>
            <person name="Barriuso J."/>
            <person name="Kellner H."/>
            <person name="Castanera R."/>
            <person name="Alfaro M."/>
            <person name="Ramirez L."/>
            <person name="Pisabarro A.G."/>
            <person name="Kuo A."/>
            <person name="Tritt A."/>
            <person name="Lipzen A."/>
            <person name="He G."/>
            <person name="Yan M."/>
            <person name="Ng V."/>
            <person name="Cullen D."/>
            <person name="Martin F."/>
            <person name="Rosso M.-N."/>
            <person name="Henrissat B."/>
            <person name="Hibbett D."/>
            <person name="Martinez A.T."/>
            <person name="Grigoriev I.V."/>
        </authorList>
    </citation>
    <scope>NUCLEOTIDE SEQUENCE</scope>
    <source>
        <strain evidence="6">CIRM-BRFM 674</strain>
    </source>
</reference>
<evidence type="ECO:0000256" key="2">
    <source>
        <dbReference type="ARBA" id="ARBA00022771"/>
    </source>
</evidence>
<dbReference type="Gene3D" id="6.10.140.2220">
    <property type="match status" value="1"/>
</dbReference>
<dbReference type="Pfam" id="PF01753">
    <property type="entry name" value="zf-MYND"/>
    <property type="match status" value="1"/>
</dbReference>
<keyword evidence="3" id="KW-0862">Zinc</keyword>
<dbReference type="Proteomes" id="UP000807469">
    <property type="component" value="Unassembled WGS sequence"/>
</dbReference>
<dbReference type="GO" id="GO:0008270">
    <property type="term" value="F:zinc ion binding"/>
    <property type="evidence" value="ECO:0007669"/>
    <property type="project" value="UniProtKB-KW"/>
</dbReference>
<name>A0A9P5YTX8_9AGAR</name>
<proteinExistence type="predicted"/>
<sequence length="353" mass="41540">MSELIKTTLNGDSTDLLMDKWLDHDRNIAHDTYHEWFKDVRERRHNDIANLAEKQVIAWNKGAFSPENVFCRTVDTGRLISLGRTWTTHVYHHHAIQERQLSMMRVVFTMLPELMLLRGMHDTGCDEIYIVVTDLRRKEMDDVTDYFKLVSRFGFGRRCKPSMEDRIQREHIRLSHELLRQHRTPCFPQIDLIVRAILYEKRPRFLVLFSRQTTSYSQIFFTDPSYVPDEEIFYDYPTGCPNPCCTDDCEMIRFPRRGNRSASVLQIKTPGKTKRIKSKFMCNWIDCDVSFGEVLTARNVDKNSDSSEASAELSSENTRNSGHLCSKCKLVRYCSVEHQRKDWDNHKRVCVKI</sequence>
<protein>
    <recommendedName>
        <fullName evidence="5">MYND-type domain-containing protein</fullName>
    </recommendedName>
</protein>